<reference evidence="6 7" key="1">
    <citation type="journal article" date="2021" name="DNA Res.">
        <title>Genome analysis of Candida subhashii reveals its hybrid nature and dual mitochondrial genome conformations.</title>
        <authorList>
            <person name="Mixao V."/>
            <person name="Hegedusova E."/>
            <person name="Saus E."/>
            <person name="Pryszcz L.P."/>
            <person name="Cillingova A."/>
            <person name="Nosek J."/>
            <person name="Gabaldon T."/>
        </authorList>
    </citation>
    <scope>NUCLEOTIDE SEQUENCE [LARGE SCALE GENOMIC DNA]</scope>
    <source>
        <strain evidence="6 7">CBS 10753</strain>
    </source>
</reference>
<keyword evidence="4" id="KW-0653">Protein transport</keyword>
<feature type="region of interest" description="Disordered" evidence="5">
    <location>
        <begin position="1"/>
        <end position="61"/>
    </location>
</feature>
<organism evidence="6 7">
    <name type="scientific">[Candida] subhashii</name>
    <dbReference type="NCBI Taxonomy" id="561895"/>
    <lineage>
        <taxon>Eukaryota</taxon>
        <taxon>Fungi</taxon>
        <taxon>Dikarya</taxon>
        <taxon>Ascomycota</taxon>
        <taxon>Saccharomycotina</taxon>
        <taxon>Pichiomycetes</taxon>
        <taxon>Debaryomycetaceae</taxon>
        <taxon>Spathaspora</taxon>
    </lineage>
</organism>
<name>A0A8J5QKE9_9ASCO</name>
<evidence type="ECO:0000256" key="4">
    <source>
        <dbReference type="RuleBase" id="RU364035"/>
    </source>
</evidence>
<keyword evidence="4" id="KW-0813">Transport</keyword>
<evidence type="ECO:0000313" key="7">
    <source>
        <dbReference type="Proteomes" id="UP000694255"/>
    </source>
</evidence>
<dbReference type="PANTHER" id="PTHR11225:SF4">
    <property type="entry name" value="NUCLEAR PORE COMPLEX PROTEIN NUP93"/>
    <property type="match status" value="1"/>
</dbReference>
<keyword evidence="4" id="KW-0811">Translocation</keyword>
<dbReference type="GO" id="GO:0016973">
    <property type="term" value="P:poly(A)+ mRNA export from nucleus"/>
    <property type="evidence" value="ECO:0007669"/>
    <property type="project" value="TreeGrafter"/>
</dbReference>
<dbReference type="PANTHER" id="PTHR11225">
    <property type="entry name" value="NUCLEAR PORE COMPLEX PROTEIN NUP93 NUCLEOPORIN NUP93 DEAD EYE PROTEIN"/>
    <property type="match status" value="1"/>
</dbReference>
<dbReference type="EMBL" id="JAGSYN010000118">
    <property type="protein sequence ID" value="KAG7663763.1"/>
    <property type="molecule type" value="Genomic_DNA"/>
</dbReference>
<dbReference type="Pfam" id="PF04097">
    <property type="entry name" value="Nic96"/>
    <property type="match status" value="1"/>
</dbReference>
<dbReference type="RefSeq" id="XP_049263995.1">
    <property type="nucleotide sequence ID" value="XM_049406489.1"/>
</dbReference>
<keyword evidence="4" id="KW-0509">mRNA transport</keyword>
<dbReference type="GeneID" id="73469511"/>
<dbReference type="GO" id="GO:0017056">
    <property type="term" value="F:structural constituent of nuclear pore"/>
    <property type="evidence" value="ECO:0007669"/>
    <property type="project" value="InterPro"/>
</dbReference>
<evidence type="ECO:0000256" key="1">
    <source>
        <dbReference type="ARBA" id="ARBA00004259"/>
    </source>
</evidence>
<protein>
    <recommendedName>
        <fullName evidence="4">Nuclear pore protein</fullName>
    </recommendedName>
</protein>
<dbReference type="Proteomes" id="UP000694255">
    <property type="component" value="Unassembled WGS sequence"/>
</dbReference>
<sequence>MSLFGTQSKTIGTSGGFSFGQNQPTSQFSGTTPSFGGSTTTGGTTAPAAAGSTLNPSANAASSTFTLPTSINATNSSKLLKELLESANNLPKNTDNVELGSIHLTLNELQRKSQQLRKLDDSKKDVSYTKAHYLLAGSGISAEEIENDLNAIHIPQRTTTTGGVGPVTASRVGVTSENIENYLNTKKDESILNSIEQSLALASKDFDNFINANISIDWKVRRDELRKAVGLKYNGDNSADSIRNSLIWKKTNFSSGGNILSPLSTSTTASSSAKQMTREKFENHAKIVYALNEARLESRNFPLCLNFNELNKLQNDMKSKQISEIWKILIELTNEKFSKTSQEQKFYNVDKDELDSIIVNNSKNYLQQEFFNYVDELYIKDNNKTPNFLPATNLNKISYFIHQIILKNDPDLVNKTLLVNGTPIWALIFYLIRAGLYLDAVGLVLGNREIFNKFDKNFPVYIKKYVDSDNHTLPSDLSERLHQEFNQQFQFIINDVDTSINYDPYKYSVYKIIGKCDLTKKSLPQSINLSIEDWLWFHLSIIKQKQSNNESTLLFENYDLSDLQNKIIHLGPKAFLTSPNNPLYLKTLILVGLYELAVQYTYEQLNECDAVHLAIGFIYYGLLKCSNASKDVLLSVFDNEYQINFSRLVGSFTRSFKISDPKVACQYLILIAMAKGGECKEEIAICHEALRELILTSREFGILLGELNQANGTKISGILERQRKLIKLENIDEFYHQIIEITASKCEEEGRIFDALLLYQLCCEYDTVVSLINKLLAEIFATSDLNKPIIRYGNYQVISNGYIDDNKECEDTVDNNIILLSQHIMRIFNNNGSILDKISSQKKRTCDLLLPMVTIRDLFLKKNWREVITQINQLNLIPVGPNDDLIKIRNMSEMIQNNDLDDNLIKVIPSLLIMVMTSVCHLNYEILSKRYQSLSNQRDELSSWKQVAKNCMIYAGMVQYKMPRETYSLLINLESQL</sequence>
<accession>A0A8J5QKE9</accession>
<evidence type="ECO:0000313" key="6">
    <source>
        <dbReference type="EMBL" id="KAG7663763.1"/>
    </source>
</evidence>
<keyword evidence="7" id="KW-1185">Reference proteome</keyword>
<dbReference type="AlphaFoldDB" id="A0A8J5QKE9"/>
<proteinExistence type="inferred from homology"/>
<comment type="caution">
    <text evidence="6">The sequence shown here is derived from an EMBL/GenBank/DDBJ whole genome shotgun (WGS) entry which is preliminary data.</text>
</comment>
<keyword evidence="4" id="KW-0906">Nuclear pore complex</keyword>
<dbReference type="GO" id="GO:0005643">
    <property type="term" value="C:nuclear pore"/>
    <property type="evidence" value="ECO:0007669"/>
    <property type="project" value="UniProtKB-SubCell"/>
</dbReference>
<comment type="similarity">
    <text evidence="2 4">Belongs to the nucleoporin interacting component (NIC) family.</text>
</comment>
<gene>
    <name evidence="6" type="ORF">J8A68_002710</name>
</gene>
<dbReference type="InterPro" id="IPR007231">
    <property type="entry name" value="Nucleoporin_int_Nup93/Nic96"/>
</dbReference>
<dbReference type="OrthoDB" id="1918363at2759"/>
<keyword evidence="4" id="KW-0472">Membrane</keyword>
<evidence type="ECO:0000256" key="5">
    <source>
        <dbReference type="SAM" id="MobiDB-lite"/>
    </source>
</evidence>
<dbReference type="GO" id="GO:0006606">
    <property type="term" value="P:protein import into nucleus"/>
    <property type="evidence" value="ECO:0007669"/>
    <property type="project" value="TreeGrafter"/>
</dbReference>
<keyword evidence="3 4" id="KW-0539">Nucleus</keyword>
<evidence type="ECO:0000256" key="3">
    <source>
        <dbReference type="ARBA" id="ARBA00023242"/>
    </source>
</evidence>
<evidence type="ECO:0000256" key="2">
    <source>
        <dbReference type="ARBA" id="ARBA00010186"/>
    </source>
</evidence>
<comment type="subcellular location">
    <subcellularLocation>
        <location evidence="1">Nucleus envelope</location>
    </subcellularLocation>
    <subcellularLocation>
        <location evidence="4">Nucleus</location>
        <location evidence="4">Nuclear pore complex</location>
    </subcellularLocation>
</comment>
<feature type="compositionally biased region" description="Low complexity" evidence="5">
    <location>
        <begin position="23"/>
        <end position="53"/>
    </location>
</feature>
<feature type="compositionally biased region" description="Polar residues" evidence="5">
    <location>
        <begin position="1"/>
        <end position="12"/>
    </location>
</feature>